<proteinExistence type="predicted"/>
<sequence>MLPYSVLQSTTHGGEVEGEEVEQGELPQLSSQSSVLGSTRSDSRPSSRSGVRRTTSGRDTGERRSDVISPPTESREEHISVSMATPDKRGDMEASTTIKDLTKEKSDEEDVPPSAMRRIVSRFKLKQPDSASTSARQASASARFVQSVAASKAHEASNPGLKRRYGTLLVVCFSDFFNIANMVNPEFAKEISKAFISFVCKYAKRNHGYVSNVQPDRLTLSWNSFKPCKTHQTVGLNTAINLVEDVQQQLYNRFPELRPLQVPMVHATGMSCYLLAGAVSSGKQKHLVLHSPYLFFIDEVLKLQLGLTSRLIWIEKPECSLPAQTAAVPVDIVTVVDTREPHFANINAYVDPNVPVKKSKLQYTLYEICSPVPAVIAVDFADAFEDFRDGQYEQALKKFIRLTEMAELERLREQEKRERLSTSENSHSQGNHLEESLLKMEAENNEPVHQIIEKVYLQAYRFRELCLLYTEVANDKLLIDDAKRESLQNFTLPSKHKRLLPHWYLFKSMVDPDGLVEDSSSANCTITAEDTENPIASPRVKYQYAAHRKSTVDDIIRDIHTVSSKGSSVLVPDSNSSGNIVGRKNSAQTMSPVLRDSSTYNQFETSDIGALSTNQPYTPLMHNEFKDGTMIYRLSEKKLGETPTSEVRLALSYTGSLVAVKTIVLSHGDAGNAEENPAGLGGRRANGVQRRRNQRRGILSATVDVEALTNEIDLLSKLLDPHIVRYISAVVQPNRLLLVMEYVSGGSLFKLMEQYSSTMTVSQARIYLRDVLKGLSYLHKKGIVHRDIKPQNVLIPQTGNCKLSDFGISKEISKDSKGQKFDGTPFYMAPEAASGEACAASDIWSFGIMLAEVITMKLPWPHSMNPHAMRYQLVKNEELTPVVQSPELMPADAMFVFECCTRRNPIQRPTAEAILKMPFFRSK</sequence>
<feature type="compositionally biased region" description="Polar residues" evidence="5">
    <location>
        <begin position="422"/>
        <end position="431"/>
    </location>
</feature>
<dbReference type="VEuPathDB" id="TriTrypDB:ADEAN_000458000"/>
<dbReference type="InterPro" id="IPR001245">
    <property type="entry name" value="Ser-Thr/Tyr_kinase_cat_dom"/>
</dbReference>
<dbReference type="GO" id="GO:0004672">
    <property type="term" value="F:protein kinase activity"/>
    <property type="evidence" value="ECO:0007669"/>
    <property type="project" value="InterPro"/>
</dbReference>
<organism evidence="7 8">
    <name type="scientific">Angomonas deanei</name>
    <dbReference type="NCBI Taxonomy" id="59799"/>
    <lineage>
        <taxon>Eukaryota</taxon>
        <taxon>Discoba</taxon>
        <taxon>Euglenozoa</taxon>
        <taxon>Kinetoplastea</taxon>
        <taxon>Metakinetoplastina</taxon>
        <taxon>Trypanosomatida</taxon>
        <taxon>Trypanosomatidae</taxon>
        <taxon>Strigomonadinae</taxon>
        <taxon>Angomonas</taxon>
    </lineage>
</organism>
<dbReference type="PROSITE" id="PS00108">
    <property type="entry name" value="PROTEIN_KINASE_ST"/>
    <property type="match status" value="1"/>
</dbReference>
<dbReference type="AlphaFoldDB" id="A0A7G2CG05"/>
<protein>
    <submittedName>
        <fullName evidence="7">Protein tyrosine kinase/Protein kinase domain/Fungal protein kinase, putative</fullName>
    </submittedName>
</protein>
<dbReference type="SUPFAM" id="SSF56112">
    <property type="entry name" value="Protein kinase-like (PK-like)"/>
    <property type="match status" value="1"/>
</dbReference>
<evidence type="ECO:0000259" key="6">
    <source>
        <dbReference type="PROSITE" id="PS50011"/>
    </source>
</evidence>
<reference evidence="7 8" key="1">
    <citation type="submission" date="2020-08" db="EMBL/GenBank/DDBJ databases">
        <authorList>
            <person name="Newling K."/>
            <person name="Davey J."/>
            <person name="Forrester S."/>
        </authorList>
    </citation>
    <scope>NUCLEOTIDE SEQUENCE [LARGE SCALE GENOMIC DNA]</scope>
    <source>
        <strain evidence="8">Crithidia deanei Carvalho (ATCC PRA-265)</strain>
    </source>
</reference>
<dbReference type="Proteomes" id="UP000515908">
    <property type="component" value="Chromosome 08"/>
</dbReference>
<keyword evidence="3 7" id="KW-0418">Kinase</keyword>
<evidence type="ECO:0000256" key="4">
    <source>
        <dbReference type="ARBA" id="ARBA00022840"/>
    </source>
</evidence>
<dbReference type="InterPro" id="IPR008271">
    <property type="entry name" value="Ser/Thr_kinase_AS"/>
</dbReference>
<keyword evidence="2" id="KW-0547">Nucleotide-binding</keyword>
<evidence type="ECO:0000313" key="8">
    <source>
        <dbReference type="Proteomes" id="UP000515908"/>
    </source>
</evidence>
<dbReference type="OrthoDB" id="4062651at2759"/>
<gene>
    <name evidence="7" type="ORF">ADEAN_000458000</name>
</gene>
<evidence type="ECO:0000256" key="3">
    <source>
        <dbReference type="ARBA" id="ARBA00022777"/>
    </source>
</evidence>
<feature type="compositionally biased region" description="Low complexity" evidence="5">
    <location>
        <begin position="37"/>
        <end position="58"/>
    </location>
</feature>
<dbReference type="Pfam" id="PF00069">
    <property type="entry name" value="Pkinase"/>
    <property type="match status" value="1"/>
</dbReference>
<evidence type="ECO:0000256" key="1">
    <source>
        <dbReference type="ARBA" id="ARBA00022679"/>
    </source>
</evidence>
<evidence type="ECO:0000256" key="2">
    <source>
        <dbReference type="ARBA" id="ARBA00022741"/>
    </source>
</evidence>
<dbReference type="InterPro" id="IPR000719">
    <property type="entry name" value="Prot_kinase_dom"/>
</dbReference>
<dbReference type="PANTHER" id="PTHR48016:SF56">
    <property type="entry name" value="MAPKK KINASE"/>
    <property type="match status" value="1"/>
</dbReference>
<evidence type="ECO:0000256" key="5">
    <source>
        <dbReference type="SAM" id="MobiDB-lite"/>
    </source>
</evidence>
<dbReference type="PROSITE" id="PS50011">
    <property type="entry name" value="PROTEIN_KINASE_DOM"/>
    <property type="match status" value="1"/>
</dbReference>
<dbReference type="InterPro" id="IPR050538">
    <property type="entry name" value="MAP_kinase_kinase_kinase"/>
</dbReference>
<feature type="domain" description="Protein kinase" evidence="6">
    <location>
        <begin position="633"/>
        <end position="920"/>
    </location>
</feature>
<dbReference type="SMART" id="SM00220">
    <property type="entry name" value="S_TKc"/>
    <property type="match status" value="1"/>
</dbReference>
<feature type="region of interest" description="Disordered" evidence="5">
    <location>
        <begin position="1"/>
        <end position="114"/>
    </location>
</feature>
<feature type="compositionally biased region" description="Polar residues" evidence="5">
    <location>
        <begin position="1"/>
        <end position="12"/>
    </location>
</feature>
<evidence type="ECO:0000313" key="7">
    <source>
        <dbReference type="EMBL" id="CAD2217102.1"/>
    </source>
</evidence>
<accession>A0A7G2CG05</accession>
<dbReference type="InterPro" id="IPR011009">
    <property type="entry name" value="Kinase-like_dom_sf"/>
</dbReference>
<dbReference type="EMBL" id="LR877152">
    <property type="protein sequence ID" value="CAD2217102.1"/>
    <property type="molecule type" value="Genomic_DNA"/>
</dbReference>
<name>A0A7G2CG05_9TRYP</name>
<feature type="region of interest" description="Disordered" evidence="5">
    <location>
        <begin position="413"/>
        <end position="432"/>
    </location>
</feature>
<dbReference type="PANTHER" id="PTHR48016">
    <property type="entry name" value="MAP KINASE KINASE KINASE SSK2-RELATED-RELATED"/>
    <property type="match status" value="1"/>
</dbReference>
<dbReference type="Gene3D" id="1.10.510.10">
    <property type="entry name" value="Transferase(Phosphotransferase) domain 1"/>
    <property type="match status" value="1"/>
</dbReference>
<keyword evidence="4" id="KW-0067">ATP-binding</keyword>
<dbReference type="GO" id="GO:0005524">
    <property type="term" value="F:ATP binding"/>
    <property type="evidence" value="ECO:0007669"/>
    <property type="project" value="UniProtKB-KW"/>
</dbReference>
<dbReference type="PRINTS" id="PR00109">
    <property type="entry name" value="TYRKINASE"/>
</dbReference>
<keyword evidence="1" id="KW-0808">Transferase</keyword>
<keyword evidence="8" id="KW-1185">Reference proteome</keyword>